<evidence type="ECO:0000313" key="2">
    <source>
        <dbReference type="EMBL" id="KMT65079.1"/>
    </source>
</evidence>
<dbReference type="Pfam" id="PF15892">
    <property type="entry name" value="BNR_4"/>
    <property type="match status" value="1"/>
</dbReference>
<accession>A0A0J8GUW0</accession>
<dbReference type="PATRIC" id="fig|1513271.3.peg.2335"/>
<name>A0A0J8GUW0_9ALTE</name>
<feature type="signal peptide" evidence="1">
    <location>
        <begin position="1"/>
        <end position="25"/>
    </location>
</feature>
<protein>
    <recommendedName>
        <fullName evidence="4">BNR repeat neuraminidase</fullName>
    </recommendedName>
</protein>
<reference evidence="2 3" key="1">
    <citation type="submission" date="2015-04" db="EMBL/GenBank/DDBJ databases">
        <title>Draft Genome Sequence of the Novel Agar-Digesting Marine Bacterium Q1.</title>
        <authorList>
            <person name="Li Y."/>
            <person name="Li D."/>
            <person name="Chen G."/>
            <person name="Du Z."/>
        </authorList>
    </citation>
    <scope>NUCLEOTIDE SEQUENCE [LARGE SCALE GENOMIC DNA]</scope>
    <source>
        <strain evidence="2 3">Q1</strain>
    </source>
</reference>
<evidence type="ECO:0000256" key="1">
    <source>
        <dbReference type="SAM" id="SignalP"/>
    </source>
</evidence>
<dbReference type="EMBL" id="LAZL01000016">
    <property type="protein sequence ID" value="KMT65079.1"/>
    <property type="molecule type" value="Genomic_DNA"/>
</dbReference>
<evidence type="ECO:0000313" key="3">
    <source>
        <dbReference type="Proteomes" id="UP000037600"/>
    </source>
</evidence>
<keyword evidence="3" id="KW-1185">Reference proteome</keyword>
<dbReference type="OrthoDB" id="223410at2"/>
<organism evidence="2 3">
    <name type="scientific">Catenovulum maritimum</name>
    <dbReference type="NCBI Taxonomy" id="1513271"/>
    <lineage>
        <taxon>Bacteria</taxon>
        <taxon>Pseudomonadati</taxon>
        <taxon>Pseudomonadota</taxon>
        <taxon>Gammaproteobacteria</taxon>
        <taxon>Alteromonadales</taxon>
        <taxon>Alteromonadaceae</taxon>
        <taxon>Catenovulum</taxon>
    </lineage>
</organism>
<comment type="caution">
    <text evidence="2">The sequence shown here is derived from an EMBL/GenBank/DDBJ whole genome shotgun (WGS) entry which is preliminary data.</text>
</comment>
<dbReference type="RefSeq" id="WP_048692606.1">
    <property type="nucleotide sequence ID" value="NZ_KQ130491.1"/>
</dbReference>
<feature type="chain" id="PRO_5005298557" description="BNR repeat neuraminidase" evidence="1">
    <location>
        <begin position="26"/>
        <end position="486"/>
    </location>
</feature>
<keyword evidence="1" id="KW-0732">Signal</keyword>
<dbReference type="Proteomes" id="UP000037600">
    <property type="component" value="Unassembled WGS sequence"/>
</dbReference>
<dbReference type="AlphaFoldDB" id="A0A0J8GUW0"/>
<proteinExistence type="predicted"/>
<gene>
    <name evidence="2" type="ORF">XM47_11480</name>
</gene>
<dbReference type="STRING" id="1513271.XM47_11480"/>
<sequence length="486" mass="55519">MPLNQLKTIIFVSLVSFCCSQLAFAENQTKAVFLSQSKITDQAMFFDGNKVSIKHQANNPAGYDYVYGNALSPHGDCIKVYKDYVFMTWYKGGKENRHVMLTRLNNKTGVMKTIEFPHRHTGYNGKWWIGETHNTIAVGISPKNDSIHMLYDMHRNGRVSEFADDYLRYSYTLKGAATVADEDFNLNLFVNSKAGHYKHLNFTGIDDVKTTKLLTYPAFFTGDNGDLFMKMRYGFSANGKMLFARFDGKQWHGYTDFNRVLASEHGSEYNWGLYGDFKYEGGKFRVAFQRRSKNKNDKYVYQNGIYYAYSDDPTGVISWKDANAKPIELPVAKAELIQIAEPGDWAQTTKKDQVSIVHGFDFVVTDKGDEHFVSQVKDLEFGKEINLHTYRKSGTKNFTTVEYDLSGQLYTSNNAVYLIGLKDSRVNIVKTQGGENKFELMYQHNTGPKFDKGVLFVADGKVYYYLKQAEGIGDTRTLYLQVFDLN</sequence>
<evidence type="ECO:0008006" key="4">
    <source>
        <dbReference type="Google" id="ProtNLM"/>
    </source>
</evidence>